<feature type="region of interest" description="Disordered" evidence="6">
    <location>
        <begin position="1"/>
        <end position="28"/>
    </location>
</feature>
<name>A0A8B2NLA3_9HYPH</name>
<comment type="subcellular location">
    <subcellularLocation>
        <location evidence="1">Cell membrane</location>
        <topology evidence="1">Multi-pass membrane protein</topology>
    </subcellularLocation>
</comment>
<keyword evidence="2" id="KW-1003">Cell membrane</keyword>
<dbReference type="PANTHER" id="PTHR30213">
    <property type="entry name" value="INNER MEMBRANE PROTEIN YHJD"/>
    <property type="match status" value="1"/>
</dbReference>
<feature type="transmembrane region" description="Helical" evidence="7">
    <location>
        <begin position="218"/>
        <end position="237"/>
    </location>
</feature>
<dbReference type="PIRSF" id="PIRSF035875">
    <property type="entry name" value="RNase_BN"/>
    <property type="match status" value="1"/>
</dbReference>
<comment type="caution">
    <text evidence="8">The sequence shown here is derived from an EMBL/GenBank/DDBJ whole genome shotgun (WGS) entry which is preliminary data.</text>
</comment>
<proteinExistence type="predicted"/>
<evidence type="ECO:0000256" key="7">
    <source>
        <dbReference type="SAM" id="Phobius"/>
    </source>
</evidence>
<feature type="transmembrane region" description="Helical" evidence="7">
    <location>
        <begin position="277"/>
        <end position="302"/>
    </location>
</feature>
<protein>
    <submittedName>
        <fullName evidence="8">Ribonuclease</fullName>
    </submittedName>
</protein>
<dbReference type="PANTHER" id="PTHR30213:SF0">
    <property type="entry name" value="UPF0761 MEMBRANE PROTEIN YIHY"/>
    <property type="match status" value="1"/>
</dbReference>
<gene>
    <name evidence="8" type="ORF">DLJ53_14455</name>
</gene>
<feature type="compositionally biased region" description="Polar residues" evidence="6">
    <location>
        <begin position="1"/>
        <end position="14"/>
    </location>
</feature>
<keyword evidence="3 7" id="KW-0812">Transmembrane</keyword>
<keyword evidence="4 7" id="KW-1133">Transmembrane helix</keyword>
<sequence>MTLDASSRLTSLNQDPERRKPVPPSKLPYHERLRGRAAHNPFQIGWRGWWDILLRVIQRVSIDNLGLITAGVTFYVFLALIPAMIAVVSFYGITTSSLTLETHVSFLHGYLPDQAIEWISHEIGRVSKAQENGLTLTFVLSFGLSLWSMNNAVIALFGAMNIAYGEVEKRGTIALYLRAFGVTLAALMVGIVMIGAIVVVPLVFGAANGGLDYGGRRVTAPLLFVAVAIASAMIYRLGPSRRAARWRWISVGAVTVAAGWLAASTLLSWYLSNIANYAAIYGSLGTVIALMFWFYISIYILLLGAELAAEVEHQTMVDTTVGPEQPVGRRGAYVADTVGRASNV</sequence>
<evidence type="ECO:0000256" key="5">
    <source>
        <dbReference type="ARBA" id="ARBA00023136"/>
    </source>
</evidence>
<evidence type="ECO:0000313" key="9">
    <source>
        <dbReference type="Proteomes" id="UP000249590"/>
    </source>
</evidence>
<dbReference type="Pfam" id="PF03631">
    <property type="entry name" value="Virul_fac_BrkB"/>
    <property type="match status" value="1"/>
</dbReference>
<dbReference type="AlphaFoldDB" id="A0A8B2NLA3"/>
<evidence type="ECO:0000256" key="2">
    <source>
        <dbReference type="ARBA" id="ARBA00022475"/>
    </source>
</evidence>
<keyword evidence="9" id="KW-1185">Reference proteome</keyword>
<organism evidence="8 9">
    <name type="scientific">Acuticoccus sediminis</name>
    <dbReference type="NCBI Taxonomy" id="2184697"/>
    <lineage>
        <taxon>Bacteria</taxon>
        <taxon>Pseudomonadati</taxon>
        <taxon>Pseudomonadota</taxon>
        <taxon>Alphaproteobacteria</taxon>
        <taxon>Hyphomicrobiales</taxon>
        <taxon>Amorphaceae</taxon>
        <taxon>Acuticoccus</taxon>
    </lineage>
</organism>
<dbReference type="GO" id="GO:0005886">
    <property type="term" value="C:plasma membrane"/>
    <property type="evidence" value="ECO:0007669"/>
    <property type="project" value="UniProtKB-SubCell"/>
</dbReference>
<feature type="transmembrane region" description="Helical" evidence="7">
    <location>
        <begin position="65"/>
        <end position="93"/>
    </location>
</feature>
<dbReference type="Proteomes" id="UP000249590">
    <property type="component" value="Unassembled WGS sequence"/>
</dbReference>
<dbReference type="InterPro" id="IPR017039">
    <property type="entry name" value="Virul_fac_BrkB"/>
</dbReference>
<evidence type="ECO:0000256" key="4">
    <source>
        <dbReference type="ARBA" id="ARBA00022989"/>
    </source>
</evidence>
<evidence type="ECO:0000256" key="6">
    <source>
        <dbReference type="SAM" id="MobiDB-lite"/>
    </source>
</evidence>
<feature type="transmembrane region" description="Helical" evidence="7">
    <location>
        <begin position="138"/>
        <end position="163"/>
    </location>
</feature>
<feature type="transmembrane region" description="Helical" evidence="7">
    <location>
        <begin position="249"/>
        <end position="271"/>
    </location>
</feature>
<evidence type="ECO:0000256" key="1">
    <source>
        <dbReference type="ARBA" id="ARBA00004651"/>
    </source>
</evidence>
<keyword evidence="5 7" id="KW-0472">Membrane</keyword>
<feature type="transmembrane region" description="Helical" evidence="7">
    <location>
        <begin position="175"/>
        <end position="206"/>
    </location>
</feature>
<accession>A0A8B2NLA3</accession>
<dbReference type="NCBIfam" id="TIGR00765">
    <property type="entry name" value="yihY_not_rbn"/>
    <property type="match status" value="1"/>
</dbReference>
<reference evidence="8 9" key="1">
    <citation type="submission" date="2018-05" db="EMBL/GenBank/DDBJ databases">
        <title>Acuticoccus sediminis sp. nov., isolated from deep-sea sediment of Indian Ocean.</title>
        <authorList>
            <person name="Liu X."/>
            <person name="Lai Q."/>
            <person name="Du Y."/>
            <person name="Sun F."/>
            <person name="Zhang X."/>
            <person name="Wang S."/>
            <person name="Shao Z."/>
        </authorList>
    </citation>
    <scope>NUCLEOTIDE SEQUENCE [LARGE SCALE GENOMIC DNA]</scope>
    <source>
        <strain evidence="8 9">PTG4-2</strain>
    </source>
</reference>
<evidence type="ECO:0000256" key="3">
    <source>
        <dbReference type="ARBA" id="ARBA00022692"/>
    </source>
</evidence>
<dbReference type="EMBL" id="QHHQ01000003">
    <property type="protein sequence ID" value="RAI00466.1"/>
    <property type="molecule type" value="Genomic_DNA"/>
</dbReference>
<evidence type="ECO:0000313" key="8">
    <source>
        <dbReference type="EMBL" id="RAI00466.1"/>
    </source>
</evidence>